<dbReference type="Pfam" id="PF13360">
    <property type="entry name" value="PQQ_2"/>
    <property type="match status" value="2"/>
</dbReference>
<sequence length="543" mass="59144">MLENFLRLCLLLLTCEGANWNGWSLNDNNDRYQRSLLPFKLPTDSPKPVQFKEKWFYKTDGPVTATPTIYENRIYFPDNSGKLYSLTLNGKLDWNVSIGKLLGSSIYNSRTSPVVHGNMLVLGTQAGVIADSSVNPDGAKLFAVSRANGKLLWSTTVDEHLAAVITTSAVVVGDRAFIGVSSKEENLADDKNYKCCTFQGSVVAVNVTSGKIIWKTKMLPDNKNKPGGYAGSAVWGSSFPVDQKRNQIYVATGNNYMLPKSIQKCISGTEKIKHLFVADPCQERDNYGQSVMAIDMNSGQVRWVESLGPINAFTASCLALGASKTSAINCPKNPGPDYDFGQAPILKRHIPYKFGGEKRDQIYVGQKSGQAYAFDAETGYLIWTTVGGPGSAVGGMEFGSTADDDYFYVGNNNADLKQYTLPNGRKTRAPSWSSISLKTGKIRWTTTDPQGLNGSAFAPLTIWDQLVLVQGGTQPLSIRMQGDSNFTRGCLYGLRKDDGHILYEKCIDNKIGGGASVVDKIIYLGSGYQLTTSSGGLYALELP</sequence>
<feature type="domain" description="Pyrrolo-quinoline quinone repeat" evidence="5">
    <location>
        <begin position="52"/>
        <end position="178"/>
    </location>
</feature>
<reference evidence="6" key="1">
    <citation type="submission" date="2021-02" db="EMBL/GenBank/DDBJ databases">
        <authorList>
            <person name="Nowell W R."/>
        </authorList>
    </citation>
    <scope>NUCLEOTIDE SEQUENCE</scope>
</reference>
<feature type="domain" description="Pyrrolo-quinoline quinone repeat" evidence="5">
    <location>
        <begin position="289"/>
        <end position="504"/>
    </location>
</feature>
<keyword evidence="3" id="KW-0560">Oxidoreductase</keyword>
<comment type="cofactor">
    <cofactor evidence="1">
        <name>pyrroloquinoline quinone</name>
        <dbReference type="ChEBI" id="CHEBI:58442"/>
    </cofactor>
</comment>
<dbReference type="Gene3D" id="2.40.10.480">
    <property type="match status" value="1"/>
</dbReference>
<dbReference type="EMBL" id="CAJNOQ010010835">
    <property type="protein sequence ID" value="CAF1262145.1"/>
    <property type="molecule type" value="Genomic_DNA"/>
</dbReference>
<evidence type="ECO:0000256" key="4">
    <source>
        <dbReference type="SAM" id="SignalP"/>
    </source>
</evidence>
<keyword evidence="8" id="KW-1185">Reference proteome</keyword>
<dbReference type="AlphaFoldDB" id="A0A815B2J7"/>
<evidence type="ECO:0000313" key="7">
    <source>
        <dbReference type="EMBL" id="CAF4041167.1"/>
    </source>
</evidence>
<evidence type="ECO:0000256" key="2">
    <source>
        <dbReference type="ARBA" id="ARBA00008156"/>
    </source>
</evidence>
<dbReference type="PANTHER" id="PTHR32303">
    <property type="entry name" value="QUINOPROTEIN ALCOHOL DEHYDROGENASE (CYTOCHROME C)"/>
    <property type="match status" value="1"/>
</dbReference>
<evidence type="ECO:0000313" key="8">
    <source>
        <dbReference type="Proteomes" id="UP000663829"/>
    </source>
</evidence>
<keyword evidence="4" id="KW-0732">Signal</keyword>
<dbReference type="Gene3D" id="2.40.128.630">
    <property type="match status" value="1"/>
</dbReference>
<dbReference type="Proteomes" id="UP000681722">
    <property type="component" value="Unassembled WGS sequence"/>
</dbReference>
<dbReference type="SUPFAM" id="SSF50998">
    <property type="entry name" value="Quinoprotein alcohol dehydrogenase-like"/>
    <property type="match status" value="1"/>
</dbReference>
<dbReference type="Gene3D" id="2.130.10.10">
    <property type="entry name" value="YVTN repeat-like/Quinoprotein amine dehydrogenase"/>
    <property type="match status" value="1"/>
</dbReference>
<gene>
    <name evidence="6" type="ORF">GPM918_LOCUS26659</name>
    <name evidence="7" type="ORF">SRO942_LOCUS26857</name>
</gene>
<dbReference type="Gene3D" id="2.140.10.10">
    <property type="entry name" value="Quinoprotein alcohol dehydrogenase-like superfamily"/>
    <property type="match status" value="1"/>
</dbReference>
<protein>
    <recommendedName>
        <fullName evidence="5">Pyrrolo-quinoline quinone repeat domain-containing protein</fullName>
    </recommendedName>
</protein>
<feature type="signal peptide" evidence="4">
    <location>
        <begin position="1"/>
        <end position="17"/>
    </location>
</feature>
<name>A0A815B2J7_9BILA</name>
<dbReference type="InterPro" id="IPR018391">
    <property type="entry name" value="PQQ_b-propeller_rpt"/>
</dbReference>
<dbReference type="InterPro" id="IPR002372">
    <property type="entry name" value="PQQ_rpt_dom"/>
</dbReference>
<evidence type="ECO:0000313" key="6">
    <source>
        <dbReference type="EMBL" id="CAF1262145.1"/>
    </source>
</evidence>
<feature type="chain" id="PRO_5044132045" description="Pyrrolo-quinoline quinone repeat domain-containing protein" evidence="4">
    <location>
        <begin position="18"/>
        <end position="543"/>
    </location>
</feature>
<evidence type="ECO:0000256" key="3">
    <source>
        <dbReference type="ARBA" id="ARBA00023002"/>
    </source>
</evidence>
<dbReference type="PANTHER" id="PTHR32303:SF10">
    <property type="entry name" value="OUTER MEMBRANE PROTEIN ASSEMBLY FACTOR BAMB"/>
    <property type="match status" value="1"/>
</dbReference>
<dbReference type="Proteomes" id="UP000663829">
    <property type="component" value="Unassembled WGS sequence"/>
</dbReference>
<evidence type="ECO:0000259" key="5">
    <source>
        <dbReference type="Pfam" id="PF13360"/>
    </source>
</evidence>
<dbReference type="InterPro" id="IPR015943">
    <property type="entry name" value="WD40/YVTN_repeat-like_dom_sf"/>
</dbReference>
<dbReference type="GO" id="GO:0016491">
    <property type="term" value="F:oxidoreductase activity"/>
    <property type="evidence" value="ECO:0007669"/>
    <property type="project" value="UniProtKB-KW"/>
</dbReference>
<comment type="similarity">
    <text evidence="2">Belongs to the bacterial PQQ dehydrogenase family.</text>
</comment>
<dbReference type="InterPro" id="IPR011047">
    <property type="entry name" value="Quinoprotein_ADH-like_sf"/>
</dbReference>
<evidence type="ECO:0000256" key="1">
    <source>
        <dbReference type="ARBA" id="ARBA00001931"/>
    </source>
</evidence>
<accession>A0A815B2J7</accession>
<proteinExistence type="inferred from homology"/>
<comment type="caution">
    <text evidence="6">The sequence shown here is derived from an EMBL/GenBank/DDBJ whole genome shotgun (WGS) entry which is preliminary data.</text>
</comment>
<dbReference type="OrthoDB" id="416253at2759"/>
<organism evidence="6 8">
    <name type="scientific">Didymodactylos carnosus</name>
    <dbReference type="NCBI Taxonomy" id="1234261"/>
    <lineage>
        <taxon>Eukaryota</taxon>
        <taxon>Metazoa</taxon>
        <taxon>Spiralia</taxon>
        <taxon>Gnathifera</taxon>
        <taxon>Rotifera</taxon>
        <taxon>Eurotatoria</taxon>
        <taxon>Bdelloidea</taxon>
        <taxon>Philodinida</taxon>
        <taxon>Philodinidae</taxon>
        <taxon>Didymodactylos</taxon>
    </lineage>
</organism>
<dbReference type="EMBL" id="CAJOBC010019273">
    <property type="protein sequence ID" value="CAF4041167.1"/>
    <property type="molecule type" value="Genomic_DNA"/>
</dbReference>
<dbReference type="SMART" id="SM00564">
    <property type="entry name" value="PQQ"/>
    <property type="match status" value="6"/>
</dbReference>